<dbReference type="InterPro" id="IPR013655">
    <property type="entry name" value="PAS_fold_3"/>
</dbReference>
<evidence type="ECO:0000313" key="12">
    <source>
        <dbReference type="Proteomes" id="UP000198939"/>
    </source>
</evidence>
<feature type="domain" description="Histidine kinase" evidence="6">
    <location>
        <begin position="313"/>
        <end position="525"/>
    </location>
</feature>
<dbReference type="InterPro" id="IPR000700">
    <property type="entry name" value="PAS-assoc_C"/>
</dbReference>
<reference evidence="11" key="2">
    <citation type="submission" date="2016-10" db="EMBL/GenBank/DDBJ databases">
        <authorList>
            <person name="Wibberg D."/>
        </authorList>
    </citation>
    <scope>NUCLEOTIDE SEQUENCE [LARGE SCALE GENOMIC DNA]</scope>
</reference>
<dbReference type="AlphaFoldDB" id="A0A1H8U8A4"/>
<dbReference type="EC" id="2.7.13.3" evidence="2"/>
<dbReference type="GO" id="GO:0000155">
    <property type="term" value="F:phosphorelay sensor kinase activity"/>
    <property type="evidence" value="ECO:0007669"/>
    <property type="project" value="InterPro"/>
</dbReference>
<dbReference type="PROSITE" id="PS50113">
    <property type="entry name" value="PAC"/>
    <property type="match status" value="2"/>
</dbReference>
<evidence type="ECO:0000259" key="7">
    <source>
        <dbReference type="PROSITE" id="PS50112"/>
    </source>
</evidence>
<reference evidence="10 12" key="1">
    <citation type="submission" date="2016-10" db="EMBL/GenBank/DDBJ databases">
        <authorList>
            <person name="Varghese N."/>
            <person name="Submissions S."/>
        </authorList>
    </citation>
    <scope>NUCLEOTIDE SEQUENCE [LARGE SCALE GENOMIC DNA]</scope>
    <source>
        <strain evidence="10 12">CGMCC 1.7071</strain>
    </source>
</reference>
<dbReference type="InterPro" id="IPR005467">
    <property type="entry name" value="His_kinase_dom"/>
</dbReference>
<dbReference type="InterPro" id="IPR036890">
    <property type="entry name" value="HATPase_C_sf"/>
</dbReference>
<dbReference type="InterPro" id="IPR004358">
    <property type="entry name" value="Sig_transdc_His_kin-like_C"/>
</dbReference>
<evidence type="ECO:0000259" key="8">
    <source>
        <dbReference type="PROSITE" id="PS50113"/>
    </source>
</evidence>
<dbReference type="Gene3D" id="1.10.287.130">
    <property type="match status" value="1"/>
</dbReference>
<dbReference type="SMART" id="SM00086">
    <property type="entry name" value="PAC"/>
    <property type="match status" value="2"/>
</dbReference>
<dbReference type="PROSITE" id="PS50112">
    <property type="entry name" value="PAS"/>
    <property type="match status" value="2"/>
</dbReference>
<dbReference type="CDD" id="cd00130">
    <property type="entry name" value="PAS"/>
    <property type="match status" value="2"/>
</dbReference>
<dbReference type="Proteomes" id="UP000198939">
    <property type="component" value="Unassembled WGS sequence"/>
</dbReference>
<evidence type="ECO:0000256" key="4">
    <source>
        <dbReference type="ARBA" id="ARBA00022679"/>
    </source>
</evidence>
<dbReference type="PANTHER" id="PTHR43304">
    <property type="entry name" value="PHYTOCHROME-LIKE PROTEIN CPH1"/>
    <property type="match status" value="1"/>
</dbReference>
<dbReference type="NCBIfam" id="TIGR00229">
    <property type="entry name" value="sensory_box"/>
    <property type="match status" value="2"/>
</dbReference>
<dbReference type="Pfam" id="PF08447">
    <property type="entry name" value="PAS_3"/>
    <property type="match status" value="2"/>
</dbReference>
<evidence type="ECO:0000313" key="9">
    <source>
        <dbReference type="EMBL" id="SEI16201.1"/>
    </source>
</evidence>
<dbReference type="InterPro" id="IPR003661">
    <property type="entry name" value="HisK_dim/P_dom"/>
</dbReference>
<dbReference type="Pfam" id="PF00512">
    <property type="entry name" value="HisKA"/>
    <property type="match status" value="1"/>
</dbReference>
<dbReference type="EMBL" id="FNXB01000040">
    <property type="protein sequence ID" value="SEI16201.1"/>
    <property type="molecule type" value="Genomic_DNA"/>
</dbReference>
<dbReference type="InterPro" id="IPR000014">
    <property type="entry name" value="PAS"/>
</dbReference>
<dbReference type="STRING" id="501024.RTCCBAU85039_5388"/>
<proteinExistence type="predicted"/>
<dbReference type="InterPro" id="IPR001610">
    <property type="entry name" value="PAC"/>
</dbReference>
<reference evidence="9" key="3">
    <citation type="submission" date="2016-10" db="EMBL/GenBank/DDBJ databases">
        <authorList>
            <person name="de Groot N.N."/>
        </authorList>
    </citation>
    <scope>NUCLEOTIDE SEQUENCE [LARGE SCALE GENOMIC DNA]</scope>
    <source>
        <strain evidence="9">CCBAU85039</strain>
    </source>
</reference>
<feature type="domain" description="PAC" evidence="8">
    <location>
        <begin position="236"/>
        <end position="293"/>
    </location>
</feature>
<dbReference type="SUPFAM" id="SSF47384">
    <property type="entry name" value="Homodimeric domain of signal transducing histidine kinase"/>
    <property type="match status" value="1"/>
</dbReference>
<gene>
    <name evidence="9" type="primary">fixL_5</name>
    <name evidence="9" type="ORF">RTCCBAU85039_5388</name>
    <name evidence="10" type="ORF">SAMN05216228_103258</name>
</gene>
<keyword evidence="5" id="KW-0418">Kinase</keyword>
<dbReference type="InterPro" id="IPR036097">
    <property type="entry name" value="HisK_dim/P_sf"/>
</dbReference>
<keyword evidence="3" id="KW-0597">Phosphoprotein</keyword>
<evidence type="ECO:0000313" key="10">
    <source>
        <dbReference type="EMBL" id="SEO99287.1"/>
    </source>
</evidence>
<dbReference type="EMBL" id="FOCV01000032">
    <property type="protein sequence ID" value="SEO99287.1"/>
    <property type="molecule type" value="Genomic_DNA"/>
</dbReference>
<dbReference type="PRINTS" id="PR00344">
    <property type="entry name" value="BCTRLSENSOR"/>
</dbReference>
<dbReference type="SMART" id="SM00388">
    <property type="entry name" value="HisKA"/>
    <property type="match status" value="1"/>
</dbReference>
<dbReference type="PANTHER" id="PTHR43304:SF1">
    <property type="entry name" value="PAC DOMAIN-CONTAINING PROTEIN"/>
    <property type="match status" value="1"/>
</dbReference>
<keyword evidence="12" id="KW-1185">Reference proteome</keyword>
<dbReference type="InterPro" id="IPR052162">
    <property type="entry name" value="Sensor_kinase/Photoreceptor"/>
</dbReference>
<dbReference type="SMART" id="SM00091">
    <property type="entry name" value="PAS"/>
    <property type="match status" value="2"/>
</dbReference>
<feature type="domain" description="PAS" evidence="7">
    <location>
        <begin position="33"/>
        <end position="110"/>
    </location>
</feature>
<dbReference type="FunFam" id="3.30.450.20:FF:000099">
    <property type="entry name" value="Sensory box sensor histidine kinase"/>
    <property type="match status" value="1"/>
</dbReference>
<keyword evidence="4 9" id="KW-0808">Transferase</keyword>
<comment type="catalytic activity">
    <reaction evidence="1">
        <text>ATP + protein L-histidine = ADP + protein N-phospho-L-histidine.</text>
        <dbReference type="EC" id="2.7.13.3"/>
    </reaction>
</comment>
<dbReference type="Gene3D" id="3.30.565.10">
    <property type="entry name" value="Histidine kinase-like ATPase, C-terminal domain"/>
    <property type="match status" value="1"/>
</dbReference>
<dbReference type="PROSITE" id="PS50109">
    <property type="entry name" value="HIS_KIN"/>
    <property type="match status" value="1"/>
</dbReference>
<evidence type="ECO:0000259" key="6">
    <source>
        <dbReference type="PROSITE" id="PS50109"/>
    </source>
</evidence>
<evidence type="ECO:0000256" key="3">
    <source>
        <dbReference type="ARBA" id="ARBA00022553"/>
    </source>
</evidence>
<dbReference type="CDD" id="cd00082">
    <property type="entry name" value="HisKA"/>
    <property type="match status" value="1"/>
</dbReference>
<dbReference type="SUPFAM" id="SSF55785">
    <property type="entry name" value="PYP-like sensor domain (PAS domain)"/>
    <property type="match status" value="2"/>
</dbReference>
<dbReference type="Gene3D" id="3.30.450.20">
    <property type="entry name" value="PAS domain"/>
    <property type="match status" value="2"/>
</dbReference>
<feature type="domain" description="PAS" evidence="7">
    <location>
        <begin position="166"/>
        <end position="238"/>
    </location>
</feature>
<accession>A0A1H8U8A4</accession>
<dbReference type="Proteomes" id="UP000183063">
    <property type="component" value="Unassembled WGS sequence"/>
</dbReference>
<name>A0A1H8U8A4_9HYPH</name>
<evidence type="ECO:0000256" key="1">
    <source>
        <dbReference type="ARBA" id="ARBA00000085"/>
    </source>
</evidence>
<dbReference type="Pfam" id="PF02518">
    <property type="entry name" value="HATPase_c"/>
    <property type="match status" value="1"/>
</dbReference>
<feature type="domain" description="PAC" evidence="8">
    <location>
        <begin position="113"/>
        <end position="165"/>
    </location>
</feature>
<dbReference type="InterPro" id="IPR003594">
    <property type="entry name" value="HATPase_dom"/>
</dbReference>
<dbReference type="SMART" id="SM00387">
    <property type="entry name" value="HATPase_c"/>
    <property type="match status" value="1"/>
</dbReference>
<dbReference type="InterPro" id="IPR035965">
    <property type="entry name" value="PAS-like_dom_sf"/>
</dbReference>
<organism evidence="9 11">
    <name type="scientific">Rhizobium tibeticum</name>
    <dbReference type="NCBI Taxonomy" id="501024"/>
    <lineage>
        <taxon>Bacteria</taxon>
        <taxon>Pseudomonadati</taxon>
        <taxon>Pseudomonadota</taxon>
        <taxon>Alphaproteobacteria</taxon>
        <taxon>Hyphomicrobiales</taxon>
        <taxon>Rhizobiaceae</taxon>
        <taxon>Rhizobium/Agrobacterium group</taxon>
        <taxon>Rhizobium</taxon>
    </lineage>
</organism>
<dbReference type="SUPFAM" id="SSF55874">
    <property type="entry name" value="ATPase domain of HSP90 chaperone/DNA topoisomerase II/histidine kinase"/>
    <property type="match status" value="1"/>
</dbReference>
<sequence length="533" mass="60013">MLQLFLAISAFSALIVAAISRQHHLAVLTLRQSERSLLELIETVPALLWRLAPDGEPIFFNKHMIDFLGLGVTDCEKPGMNRLAATIQTVVHPDDRAGLGDALNASLKTGERFFQRSRMRRADGVYRWIESRAEPMRDWDGVIIQWYGVSVDIDDEVRAQKALQESERQLQQIIDAVPANIWSWTPAGEMSYVSKRYLDYLGLTDANPEDFERVAQALVHPDDIPEVQRTTATCLQTGEAFVMRYRRREKNGSYRWMEGRCEPLRDRDGTIAQWYGVSLDVDDQVQSREELRVAQDNLARASQAASLAELSASIAHEVAQPLAAVVSSSDACRHWLLAEPPNIERAQKTLERILQSANSAVEVVSRIRALFKHSEETRNLAPLGRVISEARDLMAEDASRRSVYMDVEVASDLPLVAFDRVQIQQVLINLIRNAVDAMDTMMSDKVLKVRVHRMEHAIQVEISDRGRGIEVPDRIFEPFFTTKRQGMGMGLAICRSIVESHGGKIWAQKNEPQGAILVFTLPIEPDSSHEPTG</sequence>
<evidence type="ECO:0000256" key="2">
    <source>
        <dbReference type="ARBA" id="ARBA00012438"/>
    </source>
</evidence>
<protein>
    <recommendedName>
        <fullName evidence="2">histidine kinase</fullName>
        <ecNumber evidence="2">2.7.13.3</ecNumber>
    </recommendedName>
</protein>
<evidence type="ECO:0000313" key="11">
    <source>
        <dbReference type="Proteomes" id="UP000183063"/>
    </source>
</evidence>
<evidence type="ECO:0000256" key="5">
    <source>
        <dbReference type="ARBA" id="ARBA00022777"/>
    </source>
</evidence>